<keyword evidence="5" id="KW-1278">Translocase</keyword>
<keyword evidence="2" id="KW-0813">Transport</keyword>
<accession>A0ABR7YYD4</accession>
<dbReference type="PROSITE" id="PS50893">
    <property type="entry name" value="ABC_TRANSPORTER_2"/>
    <property type="match status" value="1"/>
</dbReference>
<gene>
    <name evidence="7" type="ORF">HAQ05_05770</name>
</gene>
<dbReference type="InterPro" id="IPR027417">
    <property type="entry name" value="P-loop_NTPase"/>
</dbReference>
<dbReference type="Proteomes" id="UP000805841">
    <property type="component" value="Unassembled WGS sequence"/>
</dbReference>
<dbReference type="InterPro" id="IPR003593">
    <property type="entry name" value="AAA+_ATPase"/>
</dbReference>
<sequence length="242" mass="26081">MSAGIRFEHVSKAYPSKAGARGRAVLDNFSYNIASGSLVAFVGASGVGKSTLLHLLAKLDTPDAGSIHWPANPAGSARLGVAFQQPRLLDWLSVRDNITLVLPAGADTQQVDELLEAVGLAEHASAFPQTLSGGQRQRVSLARAFVVNPSILLLDEPFSALDELTARRLRLLLQALWAKRSPTGVLVTHNMQEAVFLADKVVILKGRPAQIAEVIEVDIPKPRNPEDPALFAYYTQIMQSLT</sequence>
<evidence type="ECO:0000256" key="3">
    <source>
        <dbReference type="ARBA" id="ARBA00022741"/>
    </source>
</evidence>
<dbReference type="Gene3D" id="3.40.50.300">
    <property type="entry name" value="P-loop containing nucleotide triphosphate hydrolases"/>
    <property type="match status" value="1"/>
</dbReference>
<evidence type="ECO:0000256" key="2">
    <source>
        <dbReference type="ARBA" id="ARBA00022448"/>
    </source>
</evidence>
<dbReference type="InterPro" id="IPR017871">
    <property type="entry name" value="ABC_transporter-like_CS"/>
</dbReference>
<dbReference type="InterPro" id="IPR003439">
    <property type="entry name" value="ABC_transporter-like_ATP-bd"/>
</dbReference>
<name>A0ABR7YYD4_9PSED</name>
<dbReference type="PANTHER" id="PTHR42788">
    <property type="entry name" value="TAURINE IMPORT ATP-BINDING PROTEIN-RELATED"/>
    <property type="match status" value="1"/>
</dbReference>
<keyword evidence="3" id="KW-0547">Nucleotide-binding</keyword>
<dbReference type="Pfam" id="PF00005">
    <property type="entry name" value="ABC_tran"/>
    <property type="match status" value="1"/>
</dbReference>
<dbReference type="SUPFAM" id="SSF52540">
    <property type="entry name" value="P-loop containing nucleoside triphosphate hydrolases"/>
    <property type="match status" value="1"/>
</dbReference>
<dbReference type="SMART" id="SM00382">
    <property type="entry name" value="AAA"/>
    <property type="match status" value="1"/>
</dbReference>
<dbReference type="GO" id="GO:0005524">
    <property type="term" value="F:ATP binding"/>
    <property type="evidence" value="ECO:0007669"/>
    <property type="project" value="UniProtKB-KW"/>
</dbReference>
<feature type="domain" description="ABC transporter" evidence="6">
    <location>
        <begin position="5"/>
        <end position="231"/>
    </location>
</feature>
<comment type="caution">
    <text evidence="7">The sequence shown here is derived from an EMBL/GenBank/DDBJ whole genome shotgun (WGS) entry which is preliminary data.</text>
</comment>
<evidence type="ECO:0000313" key="8">
    <source>
        <dbReference type="Proteomes" id="UP000805841"/>
    </source>
</evidence>
<dbReference type="InterPro" id="IPR050166">
    <property type="entry name" value="ABC_transporter_ATP-bind"/>
</dbReference>
<protein>
    <submittedName>
        <fullName evidence="7">ABC transporter ATP-binding protein</fullName>
    </submittedName>
</protein>
<dbReference type="RefSeq" id="WP_190418341.1">
    <property type="nucleotide sequence ID" value="NZ_JAAOCA010000006.1"/>
</dbReference>
<evidence type="ECO:0000256" key="4">
    <source>
        <dbReference type="ARBA" id="ARBA00022840"/>
    </source>
</evidence>
<evidence type="ECO:0000313" key="7">
    <source>
        <dbReference type="EMBL" id="MBD1598211.1"/>
    </source>
</evidence>
<keyword evidence="8" id="KW-1185">Reference proteome</keyword>
<proteinExistence type="inferred from homology"/>
<evidence type="ECO:0000256" key="1">
    <source>
        <dbReference type="ARBA" id="ARBA00005417"/>
    </source>
</evidence>
<evidence type="ECO:0000256" key="5">
    <source>
        <dbReference type="ARBA" id="ARBA00022967"/>
    </source>
</evidence>
<comment type="similarity">
    <text evidence="1">Belongs to the ABC transporter superfamily.</text>
</comment>
<dbReference type="EMBL" id="JAAOCA010000006">
    <property type="protein sequence ID" value="MBD1598211.1"/>
    <property type="molecule type" value="Genomic_DNA"/>
</dbReference>
<dbReference type="PANTHER" id="PTHR42788:SF19">
    <property type="entry name" value="ALIPHATIC SULFONATES IMPORT ATP-BINDING PROTEIN SSUB 2"/>
    <property type="match status" value="1"/>
</dbReference>
<dbReference type="PROSITE" id="PS00211">
    <property type="entry name" value="ABC_TRANSPORTER_1"/>
    <property type="match status" value="1"/>
</dbReference>
<reference evidence="7 8" key="1">
    <citation type="journal article" date="2020" name="Insects">
        <title>Bacteria Belonging to Pseudomonas typographi sp. nov. from the Bark Beetle Ips typographus Have Genomic Potential to Aid in the Host Ecology.</title>
        <authorList>
            <person name="Peral-Aranega E."/>
            <person name="Saati-Santamaria Z."/>
            <person name="Kolarik M."/>
            <person name="Rivas R."/>
            <person name="Garcia-Fraile P."/>
        </authorList>
    </citation>
    <scope>NUCLEOTIDE SEQUENCE [LARGE SCALE GENOMIC DNA]</scope>
    <source>
        <strain evidence="7 8">CA3A</strain>
    </source>
</reference>
<organism evidence="7 8">
    <name type="scientific">Pseudomonas typographi</name>
    <dbReference type="NCBI Taxonomy" id="2715964"/>
    <lineage>
        <taxon>Bacteria</taxon>
        <taxon>Pseudomonadati</taxon>
        <taxon>Pseudomonadota</taxon>
        <taxon>Gammaproteobacteria</taxon>
        <taxon>Pseudomonadales</taxon>
        <taxon>Pseudomonadaceae</taxon>
        <taxon>Pseudomonas</taxon>
    </lineage>
</organism>
<keyword evidence="4 7" id="KW-0067">ATP-binding</keyword>
<evidence type="ECO:0000259" key="6">
    <source>
        <dbReference type="PROSITE" id="PS50893"/>
    </source>
</evidence>